<dbReference type="EMBL" id="JARAOO010000011">
    <property type="protein sequence ID" value="KAJ7950607.1"/>
    <property type="molecule type" value="Genomic_DNA"/>
</dbReference>
<comment type="caution">
    <text evidence="1">The sequence shown here is derived from an EMBL/GenBank/DDBJ whole genome shotgun (WGS) entry which is preliminary data.</text>
</comment>
<dbReference type="KEGG" id="qsa:O6P43_026780"/>
<keyword evidence="2" id="KW-1185">Reference proteome</keyword>
<reference evidence="1" key="1">
    <citation type="journal article" date="2023" name="Science">
        <title>Elucidation of the pathway for biosynthesis of saponin adjuvants from the soapbark tree.</title>
        <authorList>
            <person name="Reed J."/>
            <person name="Orme A."/>
            <person name="El-Demerdash A."/>
            <person name="Owen C."/>
            <person name="Martin L.B.B."/>
            <person name="Misra R.C."/>
            <person name="Kikuchi S."/>
            <person name="Rejzek M."/>
            <person name="Martin A.C."/>
            <person name="Harkess A."/>
            <person name="Leebens-Mack J."/>
            <person name="Louveau T."/>
            <person name="Stephenson M.J."/>
            <person name="Osbourn A."/>
        </authorList>
    </citation>
    <scope>NUCLEOTIDE SEQUENCE</scope>
    <source>
        <strain evidence="1">S10</strain>
    </source>
</reference>
<gene>
    <name evidence="1" type="ORF">O6P43_026780</name>
</gene>
<evidence type="ECO:0000313" key="2">
    <source>
        <dbReference type="Proteomes" id="UP001163823"/>
    </source>
</evidence>
<protein>
    <submittedName>
        <fullName evidence="1">Uncharacterized protein</fullName>
    </submittedName>
</protein>
<dbReference type="AlphaFoldDB" id="A0AAD7PD18"/>
<evidence type="ECO:0000313" key="1">
    <source>
        <dbReference type="EMBL" id="KAJ7950607.1"/>
    </source>
</evidence>
<dbReference type="Proteomes" id="UP001163823">
    <property type="component" value="Chromosome 11"/>
</dbReference>
<sequence length="69" mass="7880">MSKIYQASNIRRNNKSLLMSSYQDTRVSTKRLVTYQFLCGKHLDARVCHLEARDLPISLQQGILSGSHT</sequence>
<accession>A0AAD7PD18</accession>
<organism evidence="1 2">
    <name type="scientific">Quillaja saponaria</name>
    <name type="common">Soap bark tree</name>
    <dbReference type="NCBI Taxonomy" id="32244"/>
    <lineage>
        <taxon>Eukaryota</taxon>
        <taxon>Viridiplantae</taxon>
        <taxon>Streptophyta</taxon>
        <taxon>Embryophyta</taxon>
        <taxon>Tracheophyta</taxon>
        <taxon>Spermatophyta</taxon>
        <taxon>Magnoliopsida</taxon>
        <taxon>eudicotyledons</taxon>
        <taxon>Gunneridae</taxon>
        <taxon>Pentapetalae</taxon>
        <taxon>rosids</taxon>
        <taxon>fabids</taxon>
        <taxon>Fabales</taxon>
        <taxon>Quillajaceae</taxon>
        <taxon>Quillaja</taxon>
    </lineage>
</organism>
<proteinExistence type="predicted"/>
<name>A0AAD7PD18_QUISA</name>